<gene>
    <name evidence="2" type="ORF">DUNSADRAFT_16341</name>
</gene>
<dbReference type="EMBL" id="MU069510">
    <property type="protein sequence ID" value="KAF5840543.1"/>
    <property type="molecule type" value="Genomic_DNA"/>
</dbReference>
<dbReference type="SUPFAM" id="SSF48371">
    <property type="entry name" value="ARM repeat"/>
    <property type="match status" value="1"/>
</dbReference>
<name>A0ABQ7H112_DUNSA</name>
<evidence type="ECO:0000256" key="1">
    <source>
        <dbReference type="SAM" id="MobiDB-lite"/>
    </source>
</evidence>
<feature type="compositionally biased region" description="Low complexity" evidence="1">
    <location>
        <begin position="21"/>
        <end position="71"/>
    </location>
</feature>
<sequence length="409" mass="42185">MSLPAAPPSQVLSQPSDGIGNSTSSTSSTSNRPRSSGSRGESPSPRLRGPSGSSSSITSSSVTSSSGSSRNSDSRNNRAHSNGGSIKGVGAAAAVAGVSGSNGSRPPVSAVNQDVAHRFTNSGGLYALFLLLHHELCGVHPSKMASSLLTLLNMVLDASPSCKDEVRKVGGLGLLTALMGSLAKSDRVTDIFQLRVRICCSLQYVLEGNQANKLLAREHGLLDPLVTNLKHATSPDASQVSVLDDAEQVTVSTLDLLATTVDDSRGNQAALIAAGGLPLLHDLLMKPNISPTVLLAVVRVFELMVHGCEPAKLAMLGTPALPHLVMLCNNAPASPLAQRVVALCCRLVSVHAQGKAKVLASGVLPLLLKMLHTSPYGAHTSAASQGLYAVTLGDVDLQNEVAAQVRLTS</sequence>
<dbReference type="Proteomes" id="UP000815325">
    <property type="component" value="Unassembled WGS sequence"/>
</dbReference>
<reference evidence="2" key="2">
    <citation type="submission" date="2020-06" db="EMBL/GenBank/DDBJ databases">
        <authorList>
            <consortium name="DOE Joint Genome Institute"/>
            <person name="Calhoun S."/>
            <person name="Polle J.E."/>
            <person name="Mckie-Krisberg Z."/>
            <person name="Prochnik S."/>
            <person name="Neofotis P."/>
            <person name="Yim W.C."/>
            <person name="Hathwaik L.T."/>
            <person name="Jenkins J."/>
            <person name="Molina H."/>
            <person name="Bunkenborg J."/>
            <person name="Grigoriev I.V."/>
            <person name="Barry K."/>
            <person name="Schmutz J."/>
            <person name="Jin E."/>
            <person name="Cushman J.C."/>
            <person name="Magnuson J.K."/>
        </authorList>
    </citation>
    <scope>NUCLEOTIDE SEQUENCE</scope>
    <source>
        <strain evidence="2">CCAP 19/18</strain>
    </source>
</reference>
<protein>
    <submittedName>
        <fullName evidence="2">Uncharacterized protein</fullName>
    </submittedName>
</protein>
<keyword evidence="3" id="KW-1185">Reference proteome</keyword>
<dbReference type="InterPro" id="IPR011989">
    <property type="entry name" value="ARM-like"/>
</dbReference>
<reference evidence="2" key="1">
    <citation type="submission" date="2017-08" db="EMBL/GenBank/DDBJ databases">
        <authorList>
            <person name="Polle J.E."/>
            <person name="Barry K."/>
            <person name="Cushman J."/>
            <person name="Schmutz J."/>
            <person name="Tran D."/>
            <person name="Hathwaick L.T."/>
            <person name="Yim W.C."/>
            <person name="Jenkins J."/>
            <person name="Mckie-Krisberg Z.M."/>
            <person name="Prochnik S."/>
            <person name="Lindquist E."/>
            <person name="Dockter R.B."/>
            <person name="Adam C."/>
            <person name="Molina H."/>
            <person name="Bunkerborg J."/>
            <person name="Jin E."/>
            <person name="Buchheim M."/>
            <person name="Magnuson J."/>
        </authorList>
    </citation>
    <scope>NUCLEOTIDE SEQUENCE</scope>
    <source>
        <strain evidence="2">CCAP 19/18</strain>
    </source>
</reference>
<dbReference type="Gene3D" id="1.25.10.10">
    <property type="entry name" value="Leucine-rich Repeat Variant"/>
    <property type="match status" value="2"/>
</dbReference>
<dbReference type="EMBL" id="MU069510">
    <property type="protein sequence ID" value="KAF5840544.1"/>
    <property type="molecule type" value="Genomic_DNA"/>
</dbReference>
<comment type="caution">
    <text evidence="2">The sequence shown here is derived from an EMBL/GenBank/DDBJ whole genome shotgun (WGS) entry which is preliminary data.</text>
</comment>
<proteinExistence type="predicted"/>
<evidence type="ECO:0000313" key="3">
    <source>
        <dbReference type="Proteomes" id="UP000815325"/>
    </source>
</evidence>
<evidence type="ECO:0000313" key="2">
    <source>
        <dbReference type="EMBL" id="KAF5840543.1"/>
    </source>
</evidence>
<accession>A0ABQ7H112</accession>
<dbReference type="InterPro" id="IPR016024">
    <property type="entry name" value="ARM-type_fold"/>
</dbReference>
<organism evidence="2 3">
    <name type="scientific">Dunaliella salina</name>
    <name type="common">Green alga</name>
    <name type="synonym">Protococcus salinus</name>
    <dbReference type="NCBI Taxonomy" id="3046"/>
    <lineage>
        <taxon>Eukaryota</taxon>
        <taxon>Viridiplantae</taxon>
        <taxon>Chlorophyta</taxon>
        <taxon>core chlorophytes</taxon>
        <taxon>Chlorophyceae</taxon>
        <taxon>CS clade</taxon>
        <taxon>Chlamydomonadales</taxon>
        <taxon>Dunaliellaceae</taxon>
        <taxon>Dunaliella</taxon>
    </lineage>
</organism>
<feature type="compositionally biased region" description="Polar residues" evidence="1">
    <location>
        <begin position="10"/>
        <end position="20"/>
    </location>
</feature>
<feature type="region of interest" description="Disordered" evidence="1">
    <location>
        <begin position="1"/>
        <end position="86"/>
    </location>
</feature>